<protein>
    <submittedName>
        <fullName evidence="3">Uncharacterized protein</fullName>
    </submittedName>
</protein>
<dbReference type="PANTHER" id="PTHR33098">
    <property type="entry name" value="COTTON FIBER (DUF761)"/>
    <property type="match status" value="1"/>
</dbReference>
<feature type="region of interest" description="Disordered" evidence="1">
    <location>
        <begin position="212"/>
        <end position="274"/>
    </location>
</feature>
<evidence type="ECO:0000256" key="1">
    <source>
        <dbReference type="SAM" id="MobiDB-lite"/>
    </source>
</evidence>
<sequence length="572" mass="64067">MIIYVFKTLYFITHNATINLPRLSTLRLHFKPAKSLLQFIHMEQYHQSTPILWSQPPITTNRRRAPPIDPVFLIILIPIIALLFLFFFIPPLLYHTSHILKPASVKSTWDSVNMFLVIFAIICGVMSRKNDDVSVSSDVHGFVVSESSDNVQSSPPWIGFYDRFSNDLDVDNRSTTFYGGVYQQQRRCEADQVDFSDVKEIAVDTFVVTSNPPAETPPVPHPPPLPPLPSAPSYNSKRHSFRSVGKNINVVSPETESDELDKVRSESSEHPPPSTEIIVYRSHHKHKTLERKVSDVATAISSLYNQRKAKKKRKHRNNMTTTSVQSPETEQPPVYQNLFKKGGKHKKIHSIPSTVTSTIPPPPPPPPPRPSSIFNSIFKSGTKTKRFQSRSPDLPSSSIINNLFKTGTKSKRFNHLTAVSTPLPLPPPEPKLQIRQSTSKRKPPLPTKTSSFYERDQFLSSGSQSPLIPLPPPPPPFKMPAMKFEVRGDFIKIQSTQSSVCSSPDHDAVDLCSTLVDNNVDYSVGPGLGSGSGMGLVCCPSPDVNAKADSFISRLKDEWRMERINYVKEEMG</sequence>
<gene>
    <name evidence="3" type="ORF">QVD17_26544</name>
</gene>
<dbReference type="AlphaFoldDB" id="A0AAD8KB89"/>
<feature type="transmembrane region" description="Helical" evidence="2">
    <location>
        <begin position="71"/>
        <end position="89"/>
    </location>
</feature>
<organism evidence="3 4">
    <name type="scientific">Tagetes erecta</name>
    <name type="common">African marigold</name>
    <dbReference type="NCBI Taxonomy" id="13708"/>
    <lineage>
        <taxon>Eukaryota</taxon>
        <taxon>Viridiplantae</taxon>
        <taxon>Streptophyta</taxon>
        <taxon>Embryophyta</taxon>
        <taxon>Tracheophyta</taxon>
        <taxon>Spermatophyta</taxon>
        <taxon>Magnoliopsida</taxon>
        <taxon>eudicotyledons</taxon>
        <taxon>Gunneridae</taxon>
        <taxon>Pentapetalae</taxon>
        <taxon>asterids</taxon>
        <taxon>campanulids</taxon>
        <taxon>Asterales</taxon>
        <taxon>Asteraceae</taxon>
        <taxon>Asteroideae</taxon>
        <taxon>Heliantheae alliance</taxon>
        <taxon>Tageteae</taxon>
        <taxon>Tagetes</taxon>
    </lineage>
</organism>
<evidence type="ECO:0000256" key="2">
    <source>
        <dbReference type="SAM" id="Phobius"/>
    </source>
</evidence>
<dbReference type="Proteomes" id="UP001229421">
    <property type="component" value="Unassembled WGS sequence"/>
</dbReference>
<dbReference type="EMBL" id="JAUHHV010000007">
    <property type="protein sequence ID" value="KAK1417417.1"/>
    <property type="molecule type" value="Genomic_DNA"/>
</dbReference>
<proteinExistence type="predicted"/>
<feature type="compositionally biased region" description="Basic and acidic residues" evidence="1">
    <location>
        <begin position="260"/>
        <end position="269"/>
    </location>
</feature>
<reference evidence="3" key="1">
    <citation type="journal article" date="2023" name="bioRxiv">
        <title>Improved chromosome-level genome assembly for marigold (Tagetes erecta).</title>
        <authorList>
            <person name="Jiang F."/>
            <person name="Yuan L."/>
            <person name="Wang S."/>
            <person name="Wang H."/>
            <person name="Xu D."/>
            <person name="Wang A."/>
            <person name="Fan W."/>
        </authorList>
    </citation>
    <scope>NUCLEOTIDE SEQUENCE</scope>
    <source>
        <strain evidence="3">WSJ</strain>
        <tissue evidence="3">Leaf</tissue>
    </source>
</reference>
<dbReference type="PANTHER" id="PTHR33098:SF71">
    <property type="entry name" value="HYDROXYPROLINE-RICH GLYCOPROTEIN FAMILY PROTEIN"/>
    <property type="match status" value="1"/>
</dbReference>
<name>A0AAD8KB89_TARER</name>
<feature type="compositionally biased region" description="Pro residues" evidence="1">
    <location>
        <begin position="214"/>
        <end position="230"/>
    </location>
</feature>
<keyword evidence="4" id="KW-1185">Reference proteome</keyword>
<comment type="caution">
    <text evidence="3">The sequence shown here is derived from an EMBL/GenBank/DDBJ whole genome shotgun (WGS) entry which is preliminary data.</text>
</comment>
<keyword evidence="2" id="KW-1133">Transmembrane helix</keyword>
<feature type="compositionally biased region" description="Polar residues" evidence="1">
    <location>
        <begin position="318"/>
        <end position="329"/>
    </location>
</feature>
<accession>A0AAD8KB89</accession>
<feature type="region of interest" description="Disordered" evidence="1">
    <location>
        <begin position="306"/>
        <end position="376"/>
    </location>
</feature>
<evidence type="ECO:0000313" key="4">
    <source>
        <dbReference type="Proteomes" id="UP001229421"/>
    </source>
</evidence>
<feature type="compositionally biased region" description="Pro residues" evidence="1">
    <location>
        <begin position="359"/>
        <end position="370"/>
    </location>
</feature>
<evidence type="ECO:0000313" key="3">
    <source>
        <dbReference type="EMBL" id="KAK1417417.1"/>
    </source>
</evidence>
<keyword evidence="2" id="KW-0472">Membrane</keyword>
<keyword evidence="2" id="KW-0812">Transmembrane</keyword>
<feature type="compositionally biased region" description="Basic residues" evidence="1">
    <location>
        <begin position="307"/>
        <end position="317"/>
    </location>
</feature>
<feature type="region of interest" description="Disordered" evidence="1">
    <location>
        <begin position="419"/>
        <end position="451"/>
    </location>
</feature>